<dbReference type="InterPro" id="IPR002772">
    <property type="entry name" value="Glyco_hydro_3_C"/>
</dbReference>
<dbReference type="EMBL" id="CP051680">
    <property type="protein sequence ID" value="QJD88234.1"/>
    <property type="molecule type" value="Genomic_DNA"/>
</dbReference>
<dbReference type="KEGG" id="cheb:HH215_18830"/>
<dbReference type="SMART" id="SM01217">
    <property type="entry name" value="Fn3_like"/>
    <property type="match status" value="1"/>
</dbReference>
<evidence type="ECO:0000313" key="6">
    <source>
        <dbReference type="EMBL" id="QJD88234.1"/>
    </source>
</evidence>
<organism evidence="6 7">
    <name type="scientific">Cohnella herbarum</name>
    <dbReference type="NCBI Taxonomy" id="2728023"/>
    <lineage>
        <taxon>Bacteria</taxon>
        <taxon>Bacillati</taxon>
        <taxon>Bacillota</taxon>
        <taxon>Bacilli</taxon>
        <taxon>Bacillales</taxon>
        <taxon>Paenibacillaceae</taxon>
        <taxon>Cohnella</taxon>
    </lineage>
</organism>
<dbReference type="FunFam" id="2.60.40.10:FF:000495">
    <property type="entry name" value="Periplasmic beta-glucosidase"/>
    <property type="match status" value="1"/>
</dbReference>
<feature type="domain" description="Fibronectin type III-like" evidence="5">
    <location>
        <begin position="593"/>
        <end position="663"/>
    </location>
</feature>
<dbReference type="AlphaFoldDB" id="A0A7Z2ZQJ7"/>
<dbReference type="InterPro" id="IPR026891">
    <property type="entry name" value="Fn3-like"/>
</dbReference>
<protein>
    <submittedName>
        <fullName evidence="6">Glycosyl hydrolase</fullName>
    </submittedName>
</protein>
<keyword evidence="2 4" id="KW-0378">Hydrolase</keyword>
<dbReference type="GO" id="GO:0005975">
    <property type="term" value="P:carbohydrate metabolic process"/>
    <property type="evidence" value="ECO:0007669"/>
    <property type="project" value="InterPro"/>
</dbReference>
<dbReference type="Proteomes" id="UP000502248">
    <property type="component" value="Chromosome"/>
</dbReference>
<dbReference type="Gene3D" id="2.60.40.10">
    <property type="entry name" value="Immunoglobulins"/>
    <property type="match status" value="1"/>
</dbReference>
<dbReference type="InterPro" id="IPR017853">
    <property type="entry name" value="GH"/>
</dbReference>
<dbReference type="PANTHER" id="PTHR42715">
    <property type="entry name" value="BETA-GLUCOSIDASE"/>
    <property type="match status" value="1"/>
</dbReference>
<dbReference type="GO" id="GO:0008422">
    <property type="term" value="F:beta-glucosidase activity"/>
    <property type="evidence" value="ECO:0007669"/>
    <property type="project" value="UniProtKB-ARBA"/>
</dbReference>
<evidence type="ECO:0000256" key="3">
    <source>
        <dbReference type="ARBA" id="ARBA00023277"/>
    </source>
</evidence>
<evidence type="ECO:0000256" key="1">
    <source>
        <dbReference type="ARBA" id="ARBA00005336"/>
    </source>
</evidence>
<dbReference type="PANTHER" id="PTHR42715:SF10">
    <property type="entry name" value="BETA-GLUCOSIDASE"/>
    <property type="match status" value="1"/>
</dbReference>
<evidence type="ECO:0000313" key="7">
    <source>
        <dbReference type="Proteomes" id="UP000502248"/>
    </source>
</evidence>
<dbReference type="InterPro" id="IPR019800">
    <property type="entry name" value="Glyco_hydro_3_AS"/>
</dbReference>
<dbReference type="InterPro" id="IPR013783">
    <property type="entry name" value="Ig-like_fold"/>
</dbReference>
<comment type="similarity">
    <text evidence="1 4">Belongs to the glycosyl hydrolase 3 family.</text>
</comment>
<dbReference type="SUPFAM" id="SSF52279">
    <property type="entry name" value="Beta-D-glucan exohydrolase, C-terminal domain"/>
    <property type="match status" value="1"/>
</dbReference>
<name>A0A7Z2ZQJ7_9BACL</name>
<dbReference type="Gene3D" id="3.20.20.300">
    <property type="entry name" value="Glycoside hydrolase, family 3, N-terminal domain"/>
    <property type="match status" value="1"/>
</dbReference>
<evidence type="ECO:0000256" key="2">
    <source>
        <dbReference type="ARBA" id="ARBA00022801"/>
    </source>
</evidence>
<accession>A0A7Z2ZQJ7</accession>
<dbReference type="Gene3D" id="3.40.50.1700">
    <property type="entry name" value="Glycoside hydrolase family 3 C-terminal domain"/>
    <property type="match status" value="1"/>
</dbReference>
<keyword evidence="3" id="KW-0119">Carbohydrate metabolism</keyword>
<dbReference type="InterPro" id="IPR050288">
    <property type="entry name" value="Cellulose_deg_GH3"/>
</dbReference>
<dbReference type="PROSITE" id="PS00775">
    <property type="entry name" value="GLYCOSYL_HYDROL_F3"/>
    <property type="match status" value="1"/>
</dbReference>
<reference evidence="6 7" key="1">
    <citation type="submission" date="2020-04" db="EMBL/GenBank/DDBJ databases">
        <title>Genome sequencing of novel species.</title>
        <authorList>
            <person name="Heo J."/>
            <person name="Kim S.-J."/>
            <person name="Kim J.-S."/>
            <person name="Hong S.-B."/>
            <person name="Kwon S.-W."/>
        </authorList>
    </citation>
    <scope>NUCLEOTIDE SEQUENCE [LARGE SCALE GENOMIC DNA]</scope>
    <source>
        <strain evidence="6 7">MFER-1</strain>
    </source>
</reference>
<keyword evidence="4" id="KW-0326">Glycosidase</keyword>
<evidence type="ECO:0000256" key="4">
    <source>
        <dbReference type="RuleBase" id="RU361161"/>
    </source>
</evidence>
<dbReference type="Pfam" id="PF01915">
    <property type="entry name" value="Glyco_hydro_3_C"/>
    <property type="match status" value="1"/>
</dbReference>
<dbReference type="InterPro" id="IPR036962">
    <property type="entry name" value="Glyco_hydro_3_N_sf"/>
</dbReference>
<dbReference type="InterPro" id="IPR036881">
    <property type="entry name" value="Glyco_hydro_3_C_sf"/>
</dbReference>
<gene>
    <name evidence="6" type="ORF">HH215_18830</name>
</gene>
<proteinExistence type="inferred from homology"/>
<sequence length="759" mass="85251">MDQRIEESIKQLTLEEKASLCSGMNRWKTEAIYRFGIPSMVMSDGPHGVRKPKQDDDFGMKDVNDNRSATCFPTASAMASSWDPDLLFEVGEALAKESKALDVQILLGPGVNMKRSPLGGRNFEYYSEDPHLAGEIGAAYVKGLQSQGVGACVKHYACNNQEHERMSISSEVDERTLREIYLPAFEKIVQEAKPWSIMVAYNKVNGTYATENTYLLRDILKNEWNFDGLTVSDWGATSNRIEALKAGLDLEMPGPSPSNDKKIVEAVRSGQLDETLLDDAVRRILRVVFRSMEERNPNKEINYEAHHRLAKKAAAGSIVLLKNENQLLPLDVNGVRSLAVIGQMAAEPRIQGGGSSKVNATMFDVPLEQMKSHIVIEAKMAYAAGYSYEDEGDALAEALIAQAVQAARASEIAVLFLGLPDRFESEGYDRTHLELPYNQVRLLTEVSKVNKRVVVVLSNGSAIAMPWIGHAKAILEGWLGGQASGSAIVDILFGQCNPSGKLQETFVHQLEDNPSYLNFPGTDSKVEYREGIFIGYRYYDKKKMQVLFPFGHGLSYTSFEYTNLRTSSDYLQDLDGLTVEVDITNTGKREGSEIVQLYVNDRESRIVRPEHELKCFAKVRLLPGETSTVRMHLEKRDFSYYDPTLKRWVMETGEFELRVGKSSREIVLKRIVTVQSTDVVELKLTGDSLVKDWVASEEGRRIFFEVLAEEKMKEQVEHALLGDDALMVMGMPLRKIFYFDTERAVRAEEIVDRLLSRLK</sequence>
<dbReference type="InterPro" id="IPR001764">
    <property type="entry name" value="Glyco_hydro_3_N"/>
</dbReference>
<dbReference type="Pfam" id="PF00933">
    <property type="entry name" value="Glyco_hydro_3"/>
    <property type="match status" value="1"/>
</dbReference>
<keyword evidence="7" id="KW-1185">Reference proteome</keyword>
<dbReference type="SUPFAM" id="SSF51445">
    <property type="entry name" value="(Trans)glycosidases"/>
    <property type="match status" value="1"/>
</dbReference>
<dbReference type="Pfam" id="PF14310">
    <property type="entry name" value="Fn3-like"/>
    <property type="match status" value="1"/>
</dbReference>
<evidence type="ECO:0000259" key="5">
    <source>
        <dbReference type="SMART" id="SM01217"/>
    </source>
</evidence>
<dbReference type="PRINTS" id="PR00133">
    <property type="entry name" value="GLHYDRLASE3"/>
</dbReference>